<accession>A0A388LS28</accession>
<evidence type="ECO:0000313" key="3">
    <source>
        <dbReference type="EMBL" id="GBG85013.1"/>
    </source>
</evidence>
<dbReference type="EMBL" id="BFEA01000501">
    <property type="protein sequence ID" value="GBG85013.1"/>
    <property type="molecule type" value="Genomic_DNA"/>
</dbReference>
<evidence type="ECO:0000256" key="2">
    <source>
        <dbReference type="SAM" id="MobiDB-lite"/>
    </source>
</evidence>
<feature type="compositionally biased region" description="Polar residues" evidence="2">
    <location>
        <begin position="160"/>
        <end position="169"/>
    </location>
</feature>
<feature type="region of interest" description="Disordered" evidence="2">
    <location>
        <begin position="153"/>
        <end position="188"/>
    </location>
</feature>
<proteinExistence type="predicted"/>
<feature type="compositionally biased region" description="Basic and acidic residues" evidence="2">
    <location>
        <begin position="172"/>
        <end position="188"/>
    </location>
</feature>
<feature type="region of interest" description="Disordered" evidence="2">
    <location>
        <begin position="1"/>
        <end position="47"/>
    </location>
</feature>
<keyword evidence="1" id="KW-0175">Coiled coil</keyword>
<evidence type="ECO:0000313" key="4">
    <source>
        <dbReference type="Proteomes" id="UP000265515"/>
    </source>
</evidence>
<sequence length="188" mass="21492">MEADGYRCPPKFVKRGRSVSPQQQCQASTKWSPSEEPRTSSQLDDLGKTVAAMEEFVDLELTRLEAKELRKREKEAAKKREEEERAAAEQLRLAVEAKNQKKLEKQRRREVDREAITKAVDAQVTLLLRNIPEVLKSEVQRVVRDIIPDLKGKEKVVEENPSTSTSTEVQDVVERITGDTKNLHISEK</sequence>
<organism evidence="3 4">
    <name type="scientific">Chara braunii</name>
    <name type="common">Braun's stonewort</name>
    <dbReference type="NCBI Taxonomy" id="69332"/>
    <lineage>
        <taxon>Eukaryota</taxon>
        <taxon>Viridiplantae</taxon>
        <taxon>Streptophyta</taxon>
        <taxon>Charophyceae</taxon>
        <taxon>Charales</taxon>
        <taxon>Characeae</taxon>
        <taxon>Chara</taxon>
    </lineage>
</organism>
<name>A0A388LS28_CHABU</name>
<dbReference type="Gramene" id="GBG85013">
    <property type="protein sequence ID" value="GBG85013"/>
    <property type="gene ID" value="CBR_g39477"/>
</dbReference>
<reference evidence="3 4" key="1">
    <citation type="journal article" date="2018" name="Cell">
        <title>The Chara Genome: Secondary Complexity and Implications for Plant Terrestrialization.</title>
        <authorList>
            <person name="Nishiyama T."/>
            <person name="Sakayama H."/>
            <person name="Vries J.D."/>
            <person name="Buschmann H."/>
            <person name="Saint-Marcoux D."/>
            <person name="Ullrich K.K."/>
            <person name="Haas F.B."/>
            <person name="Vanderstraeten L."/>
            <person name="Becker D."/>
            <person name="Lang D."/>
            <person name="Vosolsobe S."/>
            <person name="Rombauts S."/>
            <person name="Wilhelmsson P.K.I."/>
            <person name="Janitza P."/>
            <person name="Kern R."/>
            <person name="Heyl A."/>
            <person name="Rumpler F."/>
            <person name="Villalobos L.I.A.C."/>
            <person name="Clay J.M."/>
            <person name="Skokan R."/>
            <person name="Toyoda A."/>
            <person name="Suzuki Y."/>
            <person name="Kagoshima H."/>
            <person name="Schijlen E."/>
            <person name="Tajeshwar N."/>
            <person name="Catarino B."/>
            <person name="Hetherington A.J."/>
            <person name="Saltykova A."/>
            <person name="Bonnot C."/>
            <person name="Breuninger H."/>
            <person name="Symeonidi A."/>
            <person name="Radhakrishnan G.V."/>
            <person name="Van Nieuwerburgh F."/>
            <person name="Deforce D."/>
            <person name="Chang C."/>
            <person name="Karol K.G."/>
            <person name="Hedrich R."/>
            <person name="Ulvskov P."/>
            <person name="Glockner G."/>
            <person name="Delwiche C.F."/>
            <person name="Petrasek J."/>
            <person name="Van de Peer Y."/>
            <person name="Friml J."/>
            <person name="Beilby M."/>
            <person name="Dolan L."/>
            <person name="Kohara Y."/>
            <person name="Sugano S."/>
            <person name="Fujiyama A."/>
            <person name="Delaux P.-M."/>
            <person name="Quint M."/>
            <person name="TheiBen G."/>
            <person name="Hagemann M."/>
            <person name="Harholt J."/>
            <person name="Dunand C."/>
            <person name="Zachgo S."/>
            <person name="Langdale J."/>
            <person name="Maumus F."/>
            <person name="Straeten D.V.D."/>
            <person name="Gould S.B."/>
            <person name="Rensing S.A."/>
        </authorList>
    </citation>
    <scope>NUCLEOTIDE SEQUENCE [LARGE SCALE GENOMIC DNA]</scope>
    <source>
        <strain evidence="3 4">S276</strain>
    </source>
</reference>
<gene>
    <name evidence="3" type="ORF">CBR_g39477</name>
</gene>
<evidence type="ECO:0000256" key="1">
    <source>
        <dbReference type="SAM" id="Coils"/>
    </source>
</evidence>
<dbReference type="AlphaFoldDB" id="A0A388LS28"/>
<keyword evidence="4" id="KW-1185">Reference proteome</keyword>
<comment type="caution">
    <text evidence="3">The sequence shown here is derived from an EMBL/GenBank/DDBJ whole genome shotgun (WGS) entry which is preliminary data.</text>
</comment>
<dbReference type="Proteomes" id="UP000265515">
    <property type="component" value="Unassembled WGS sequence"/>
</dbReference>
<feature type="compositionally biased region" description="Polar residues" evidence="2">
    <location>
        <begin position="19"/>
        <end position="32"/>
    </location>
</feature>
<protein>
    <submittedName>
        <fullName evidence="3">Uncharacterized protein</fullName>
    </submittedName>
</protein>
<feature type="coiled-coil region" evidence="1">
    <location>
        <begin position="59"/>
        <end position="114"/>
    </location>
</feature>